<dbReference type="GO" id="GO:0005768">
    <property type="term" value="C:endosome"/>
    <property type="evidence" value="ECO:0007669"/>
    <property type="project" value="TreeGrafter"/>
</dbReference>
<accession>A0A1Y5I1R1</accession>
<dbReference type="PANTHER" id="PTHR12811">
    <property type="entry name" value="VACUOLAR PROTEIN SORTING VPS16"/>
    <property type="match status" value="1"/>
</dbReference>
<organism evidence="2">
    <name type="scientific">Ostreococcus tauri</name>
    <name type="common">Marine green alga</name>
    <dbReference type="NCBI Taxonomy" id="70448"/>
    <lineage>
        <taxon>Eukaryota</taxon>
        <taxon>Viridiplantae</taxon>
        <taxon>Chlorophyta</taxon>
        <taxon>Mamiellophyceae</taxon>
        <taxon>Mamiellales</taxon>
        <taxon>Bathycoccaceae</taxon>
        <taxon>Ostreococcus</taxon>
    </lineage>
</organism>
<dbReference type="GO" id="GO:0003779">
    <property type="term" value="F:actin binding"/>
    <property type="evidence" value="ECO:0007669"/>
    <property type="project" value="TreeGrafter"/>
</dbReference>
<dbReference type="EMBL" id="KZ155839">
    <property type="protein sequence ID" value="OUS42084.1"/>
    <property type="molecule type" value="Genomic_DNA"/>
</dbReference>
<name>A0A1Y5I1R1_OSTTA</name>
<dbReference type="GO" id="GO:0005765">
    <property type="term" value="C:lysosomal membrane"/>
    <property type="evidence" value="ECO:0007669"/>
    <property type="project" value="TreeGrafter"/>
</dbReference>
<evidence type="ECO:0000259" key="1">
    <source>
        <dbReference type="Pfam" id="PF04841"/>
    </source>
</evidence>
<gene>
    <name evidence="2" type="ORF">BE221DRAFT_142793</name>
</gene>
<dbReference type="GO" id="GO:0016197">
    <property type="term" value="P:endosomal transport"/>
    <property type="evidence" value="ECO:0007669"/>
    <property type="project" value="TreeGrafter"/>
</dbReference>
<dbReference type="InterPro" id="IPR016534">
    <property type="entry name" value="VPS16"/>
</dbReference>
<feature type="domain" description="Vps16 N-terminal" evidence="1">
    <location>
        <begin position="24"/>
        <end position="209"/>
    </location>
</feature>
<dbReference type="AlphaFoldDB" id="A0A1Y5I1R1"/>
<dbReference type="GO" id="GO:0030897">
    <property type="term" value="C:HOPS complex"/>
    <property type="evidence" value="ECO:0007669"/>
    <property type="project" value="TreeGrafter"/>
</dbReference>
<dbReference type="PANTHER" id="PTHR12811:SF0">
    <property type="entry name" value="VACUOLAR PROTEIN SORTING-ASSOCIATED PROTEIN 16 HOMOLOG"/>
    <property type="match status" value="1"/>
</dbReference>
<dbReference type="SUPFAM" id="SSF50978">
    <property type="entry name" value="WD40 repeat-like"/>
    <property type="match status" value="1"/>
</dbReference>
<dbReference type="InterPro" id="IPR015943">
    <property type="entry name" value="WD40/YVTN_repeat-like_dom_sf"/>
</dbReference>
<dbReference type="InterPro" id="IPR006926">
    <property type="entry name" value="Vps16_N"/>
</dbReference>
<dbReference type="Proteomes" id="UP000195557">
    <property type="component" value="Unassembled WGS sequence"/>
</dbReference>
<dbReference type="InterPro" id="IPR036322">
    <property type="entry name" value="WD40_repeat_dom_sf"/>
</dbReference>
<dbReference type="Pfam" id="PF04841">
    <property type="entry name" value="Vps16_N"/>
    <property type="match status" value="1"/>
</dbReference>
<proteinExistence type="predicted"/>
<protein>
    <recommendedName>
        <fullName evidence="1">Vps16 N-terminal domain-containing protein</fullName>
    </recommendedName>
</protein>
<evidence type="ECO:0000313" key="2">
    <source>
        <dbReference type="EMBL" id="OUS42084.1"/>
    </source>
</evidence>
<sequence length="430" mass="48188">MDRSLSARCSDDAFVATVSYDGSHATIKVRDAVGSLVARLMYKSVSSPLAIGWNNGGQKLVCVFRDGKFIQYCKPRREQKVARFEVVGKHLTACVIKPSGLVALLEGSQILLVNTSSKNYECWRLDVSMIIPDITQLHVSASYDAICYASSANKLCLFKFSKVFQRSISQILNVAVAPSGRAVSILTEDRTLKIISPDLQQDLYTLELPGLGERYNSSRILLQSKKPYTGYKLCPDALKGRYFTSYFDKVLVHRSSVDDDTKSDLLVEKVDYHAKSYSADSLVFLTEVRVDAEANITFYWMKPRKSMEVCRWLVRMLVALRTLMSLLMHMNFVMIFPTPCNTILSTKGNAIGNHLSCSDLGCTIKVIGSCPELDRETRAFRLLKDYQEGDLFTTYSTLASKTQKKNRLERIITFTTSGTATVQKRVTNGP</sequence>
<dbReference type="Gene3D" id="2.130.10.10">
    <property type="entry name" value="YVTN repeat-like/Quinoprotein amine dehydrogenase"/>
    <property type="match status" value="1"/>
</dbReference>
<reference evidence="2" key="1">
    <citation type="submission" date="2017-04" db="EMBL/GenBank/DDBJ databases">
        <title>Population genomics of picophytoplankton unveils novel chromosome hypervariability.</title>
        <authorList>
            <consortium name="DOE Joint Genome Institute"/>
            <person name="Blanc-Mathieu R."/>
            <person name="Krasovec M."/>
            <person name="Hebrard M."/>
            <person name="Yau S."/>
            <person name="Desgranges E."/>
            <person name="Martin J."/>
            <person name="Schackwitz W."/>
            <person name="Kuo A."/>
            <person name="Salin G."/>
            <person name="Donnadieu C."/>
            <person name="Desdevises Y."/>
            <person name="Sanchez-Ferandin S."/>
            <person name="Moreau H."/>
            <person name="Rivals E."/>
            <person name="Grigoriev I.V."/>
            <person name="Grimsley N."/>
            <person name="Eyre-Walker A."/>
            <person name="Piganeau G."/>
        </authorList>
    </citation>
    <scope>NUCLEOTIDE SEQUENCE [LARGE SCALE GENOMIC DNA]</scope>
    <source>
        <strain evidence="2">RCC 1115</strain>
    </source>
</reference>
<dbReference type="GO" id="GO:0042144">
    <property type="term" value="P:vacuole fusion, non-autophagic"/>
    <property type="evidence" value="ECO:0007669"/>
    <property type="project" value="TreeGrafter"/>
</dbReference>
<dbReference type="GO" id="GO:0006886">
    <property type="term" value="P:intracellular protein transport"/>
    <property type="evidence" value="ECO:0007669"/>
    <property type="project" value="InterPro"/>
</dbReference>